<evidence type="ECO:0000313" key="5">
    <source>
        <dbReference type="EnsemblMetazoa" id="G28523.6:cds"/>
    </source>
</evidence>
<proteinExistence type="predicted"/>
<evidence type="ECO:0000256" key="2">
    <source>
        <dbReference type="PROSITE-ProRule" id="PRU00024"/>
    </source>
</evidence>
<feature type="domain" description="B box-type" evidence="4">
    <location>
        <begin position="1"/>
        <end position="33"/>
    </location>
</feature>
<sequence length="528" mass="59466">PPMYCDICHIHLCKACVGEHLSDLSKEHKVLPFEKRGSTPKCPKHSSNISVLYCEQCDIPICTTCASSKEHYSHKFIEISKNIDSRKEIIQKDLQELEKCIYPKYQEIASIIPVQKSALNENSQKLTTEIDKHGEDLHREINTIIRNMKSNVEETDTKHLAVLDKQEDEIKHTISEITQTITELKTLLDSNDVSRVSAYKSRNDEFRRLPPKLTVSLPSFTPQKINKEQLYQQFGSLSASSIKTEEHGYTMESPGAESSPADRPLIDEPRIITQIYTECSVLHSVSCLSDEEMWMCGIDNIMGLYNLSGELVKSVKTKSGNGPWDIAVTRSGDLVYTDYHDRTVNIVKNTQIQTVIRLQGWKPRGVCSTSSGDLLVVMVSDDDKQTKVVCYSGSTEKQSIQYDDKGQPLYSSGGDISENRNLDICVSDIDACAVVVVNQAGKLRFTYTGPPSTTKELFSLRGITTDSQGRILTVDSDHQRIHILDQDGQILRYIDCPLFGPRGLCVDTRDNLFVTEWRTGKVTKIQYV</sequence>
<dbReference type="InterPro" id="IPR011042">
    <property type="entry name" value="6-blade_b-propeller_TolB-like"/>
</dbReference>
<keyword evidence="1" id="KW-0677">Repeat</keyword>
<dbReference type="GO" id="GO:0008270">
    <property type="term" value="F:zinc ion binding"/>
    <property type="evidence" value="ECO:0007669"/>
    <property type="project" value="UniProtKB-KW"/>
</dbReference>
<dbReference type="SMART" id="SM00336">
    <property type="entry name" value="BBOX"/>
    <property type="match status" value="1"/>
</dbReference>
<dbReference type="EnsemblMetazoa" id="G28523.6">
    <property type="protein sequence ID" value="G28523.6:cds"/>
    <property type="gene ID" value="G28523"/>
</dbReference>
<dbReference type="SUPFAM" id="SSF57845">
    <property type="entry name" value="B-box zinc-binding domain"/>
    <property type="match status" value="1"/>
</dbReference>
<name>A0A8W8LQ94_MAGGI</name>
<reference evidence="5" key="1">
    <citation type="submission" date="2022-08" db="UniProtKB">
        <authorList>
            <consortium name="EnsemblMetazoa"/>
        </authorList>
    </citation>
    <scope>IDENTIFICATION</scope>
    <source>
        <strain evidence="5">05x7-T-G4-1.051#20</strain>
    </source>
</reference>
<dbReference type="Proteomes" id="UP000005408">
    <property type="component" value="Unassembled WGS sequence"/>
</dbReference>
<dbReference type="PANTHER" id="PTHR25462">
    <property type="entry name" value="BONUS, ISOFORM C-RELATED"/>
    <property type="match status" value="1"/>
</dbReference>
<dbReference type="SUPFAM" id="SSF101898">
    <property type="entry name" value="NHL repeat"/>
    <property type="match status" value="1"/>
</dbReference>
<accession>A0A8W8LQ94</accession>
<dbReference type="CDD" id="cd19756">
    <property type="entry name" value="Bbox2"/>
    <property type="match status" value="1"/>
</dbReference>
<protein>
    <recommendedName>
        <fullName evidence="4">B box-type domain-containing protein</fullName>
    </recommendedName>
</protein>
<evidence type="ECO:0000256" key="1">
    <source>
        <dbReference type="ARBA" id="ARBA00022737"/>
    </source>
</evidence>
<keyword evidence="6" id="KW-1185">Reference proteome</keyword>
<dbReference type="Gene3D" id="2.120.10.30">
    <property type="entry name" value="TolB, C-terminal domain"/>
    <property type="match status" value="2"/>
</dbReference>
<dbReference type="PANTHER" id="PTHR25462:SF296">
    <property type="entry name" value="MEIOTIC P26, ISOFORM F"/>
    <property type="match status" value="1"/>
</dbReference>
<evidence type="ECO:0000259" key="4">
    <source>
        <dbReference type="PROSITE" id="PS50119"/>
    </source>
</evidence>
<dbReference type="AlphaFoldDB" id="A0A8W8LQ94"/>
<dbReference type="InterPro" id="IPR000315">
    <property type="entry name" value="Znf_B-box"/>
</dbReference>
<keyword evidence="2" id="KW-0862">Zinc</keyword>
<organism evidence="5 6">
    <name type="scientific">Magallana gigas</name>
    <name type="common">Pacific oyster</name>
    <name type="synonym">Crassostrea gigas</name>
    <dbReference type="NCBI Taxonomy" id="29159"/>
    <lineage>
        <taxon>Eukaryota</taxon>
        <taxon>Metazoa</taxon>
        <taxon>Spiralia</taxon>
        <taxon>Lophotrochozoa</taxon>
        <taxon>Mollusca</taxon>
        <taxon>Bivalvia</taxon>
        <taxon>Autobranchia</taxon>
        <taxon>Pteriomorphia</taxon>
        <taxon>Ostreida</taxon>
        <taxon>Ostreoidea</taxon>
        <taxon>Ostreidae</taxon>
        <taxon>Magallana</taxon>
    </lineage>
</organism>
<dbReference type="PROSITE" id="PS50119">
    <property type="entry name" value="ZF_BBOX"/>
    <property type="match status" value="2"/>
</dbReference>
<feature type="domain" description="B box-type" evidence="4">
    <location>
        <begin position="37"/>
        <end position="79"/>
    </location>
</feature>
<evidence type="ECO:0000313" key="6">
    <source>
        <dbReference type="Proteomes" id="UP000005408"/>
    </source>
</evidence>
<dbReference type="InterPro" id="IPR047153">
    <property type="entry name" value="TRIM45/56/19-like"/>
</dbReference>
<dbReference type="InterPro" id="IPR001258">
    <property type="entry name" value="NHL_repeat"/>
</dbReference>
<dbReference type="Pfam" id="PF00643">
    <property type="entry name" value="zf-B_box"/>
    <property type="match status" value="1"/>
</dbReference>
<dbReference type="PROSITE" id="PS51125">
    <property type="entry name" value="NHL"/>
    <property type="match status" value="1"/>
</dbReference>
<feature type="repeat" description="NHL" evidence="3">
    <location>
        <begin position="444"/>
        <end position="487"/>
    </location>
</feature>
<keyword evidence="2" id="KW-0863">Zinc-finger</keyword>
<dbReference type="Gene3D" id="3.30.160.60">
    <property type="entry name" value="Classic Zinc Finger"/>
    <property type="match status" value="1"/>
</dbReference>
<evidence type="ECO:0000256" key="3">
    <source>
        <dbReference type="PROSITE-ProRule" id="PRU00504"/>
    </source>
</evidence>
<keyword evidence="2" id="KW-0479">Metal-binding</keyword>